<evidence type="ECO:0000313" key="2">
    <source>
        <dbReference type="EMBL" id="RHW46571.1"/>
    </source>
</evidence>
<dbReference type="RefSeq" id="WP_118912861.1">
    <property type="nucleotide sequence ID" value="NZ_CBCRVH010000003.1"/>
</dbReference>
<proteinExistence type="predicted"/>
<dbReference type="EMBL" id="QWLM01000004">
    <property type="protein sequence ID" value="RHW46571.1"/>
    <property type="molecule type" value="Genomic_DNA"/>
</dbReference>
<comment type="caution">
    <text evidence="2">The sequence shown here is derived from an EMBL/GenBank/DDBJ whole genome shotgun (WGS) entry which is preliminary data.</text>
</comment>
<evidence type="ECO:0008006" key="4">
    <source>
        <dbReference type="Google" id="ProtNLM"/>
    </source>
</evidence>
<feature type="transmembrane region" description="Helical" evidence="1">
    <location>
        <begin position="45"/>
        <end position="68"/>
    </location>
</feature>
<gene>
    <name evidence="2" type="ORF">D1832_04795</name>
</gene>
<keyword evidence="1" id="KW-0472">Membrane</keyword>
<protein>
    <recommendedName>
        <fullName evidence="4">DUF2178 domain-containing protein</fullName>
    </recommendedName>
</protein>
<evidence type="ECO:0000256" key="1">
    <source>
        <dbReference type="SAM" id="Phobius"/>
    </source>
</evidence>
<keyword evidence="1" id="KW-0812">Transmembrane</keyword>
<evidence type="ECO:0000313" key="3">
    <source>
        <dbReference type="Proteomes" id="UP000285376"/>
    </source>
</evidence>
<dbReference type="AlphaFoldDB" id="A0A417Z7E7"/>
<sequence length="150" mass="16014">MTTQSTWGSTRSGRSPWPGAIGIGVAVAAVLGLTVWAFASGTNGLVYGIVVAAMSFMPGLALGWVVVVDRRTVKGAVRNPEETVEAQWYDRATRGTFHDLLVVMGLTATALSVVPQWRDGLTASDALLACMVFAAADVSVRYRLIKRRES</sequence>
<dbReference type="Proteomes" id="UP000285376">
    <property type="component" value="Unassembled WGS sequence"/>
</dbReference>
<keyword evidence="1" id="KW-1133">Transmembrane helix</keyword>
<name>A0A417Z7E7_9MICO</name>
<reference evidence="2 3" key="1">
    <citation type="submission" date="2018-08" db="EMBL/GenBank/DDBJ databases">
        <title>Whole genome sequence analysis of Dermacoccus abyssi bacteria isolated from Deep Mariana trench Micromonospora spp reveals genes involved in the environmental adaptation and production of secondary metabolites.</title>
        <authorList>
            <person name="Abdel-Mageed W.M."/>
            <person name="Lehri B."/>
            <person name="Nouioui I."/>
            <person name="Goodfellow I."/>
            <person name="Jaspars M."/>
            <person name="Karlyshev A."/>
        </authorList>
    </citation>
    <scope>NUCLEOTIDE SEQUENCE [LARGE SCALE GENOMIC DNA]</scope>
    <source>
        <strain evidence="2 3">MT1.1</strain>
    </source>
</reference>
<feature type="transmembrane region" description="Helical" evidence="1">
    <location>
        <begin position="20"/>
        <end position="39"/>
    </location>
</feature>
<organism evidence="2 3">
    <name type="scientific">Dermacoccus abyssi</name>
    <dbReference type="NCBI Taxonomy" id="322596"/>
    <lineage>
        <taxon>Bacteria</taxon>
        <taxon>Bacillati</taxon>
        <taxon>Actinomycetota</taxon>
        <taxon>Actinomycetes</taxon>
        <taxon>Micrococcales</taxon>
        <taxon>Dermacoccaceae</taxon>
        <taxon>Dermacoccus</taxon>
    </lineage>
</organism>
<accession>A0A417Z7E7</accession>